<reference evidence="1" key="1">
    <citation type="journal article" date="2020" name="Cell">
        <title>Large-Scale Comparative Analyses of Tick Genomes Elucidate Their Genetic Diversity and Vector Capacities.</title>
        <authorList>
            <consortium name="Tick Genome and Microbiome Consortium (TIGMIC)"/>
            <person name="Jia N."/>
            <person name="Wang J."/>
            <person name="Shi W."/>
            <person name="Du L."/>
            <person name="Sun Y."/>
            <person name="Zhan W."/>
            <person name="Jiang J.F."/>
            <person name="Wang Q."/>
            <person name="Zhang B."/>
            <person name="Ji P."/>
            <person name="Bell-Sakyi L."/>
            <person name="Cui X.M."/>
            <person name="Yuan T.T."/>
            <person name="Jiang B.G."/>
            <person name="Yang W.F."/>
            <person name="Lam T.T."/>
            <person name="Chang Q.C."/>
            <person name="Ding S.J."/>
            <person name="Wang X.J."/>
            <person name="Zhu J.G."/>
            <person name="Ruan X.D."/>
            <person name="Zhao L."/>
            <person name="Wei J.T."/>
            <person name="Ye R.Z."/>
            <person name="Que T.C."/>
            <person name="Du C.H."/>
            <person name="Zhou Y.H."/>
            <person name="Cheng J.X."/>
            <person name="Dai P.F."/>
            <person name="Guo W.B."/>
            <person name="Han X.H."/>
            <person name="Huang E.J."/>
            <person name="Li L.F."/>
            <person name="Wei W."/>
            <person name="Gao Y.C."/>
            <person name="Liu J.Z."/>
            <person name="Shao H.Z."/>
            <person name="Wang X."/>
            <person name="Wang C.C."/>
            <person name="Yang T.C."/>
            <person name="Huo Q.B."/>
            <person name="Li W."/>
            <person name="Chen H.Y."/>
            <person name="Chen S.E."/>
            <person name="Zhou L.G."/>
            <person name="Ni X.B."/>
            <person name="Tian J.H."/>
            <person name="Sheng Y."/>
            <person name="Liu T."/>
            <person name="Pan Y.S."/>
            <person name="Xia L.Y."/>
            <person name="Li J."/>
            <person name="Zhao F."/>
            <person name="Cao W.C."/>
        </authorList>
    </citation>
    <scope>NUCLEOTIDE SEQUENCE</scope>
    <source>
        <strain evidence="1">Rmic-2018</strain>
    </source>
</reference>
<proteinExistence type="predicted"/>
<name>A0A9J6F2G1_RHIMP</name>
<dbReference type="EMBL" id="JABSTU010000001">
    <property type="protein sequence ID" value="KAH8040711.1"/>
    <property type="molecule type" value="Genomic_DNA"/>
</dbReference>
<dbReference type="Proteomes" id="UP000821866">
    <property type="component" value="Chromosome 1"/>
</dbReference>
<comment type="caution">
    <text evidence="1">The sequence shown here is derived from an EMBL/GenBank/DDBJ whole genome shotgun (WGS) entry which is preliminary data.</text>
</comment>
<keyword evidence="2" id="KW-1185">Reference proteome</keyword>
<organism evidence="1 2">
    <name type="scientific">Rhipicephalus microplus</name>
    <name type="common">Cattle tick</name>
    <name type="synonym">Boophilus microplus</name>
    <dbReference type="NCBI Taxonomy" id="6941"/>
    <lineage>
        <taxon>Eukaryota</taxon>
        <taxon>Metazoa</taxon>
        <taxon>Ecdysozoa</taxon>
        <taxon>Arthropoda</taxon>
        <taxon>Chelicerata</taxon>
        <taxon>Arachnida</taxon>
        <taxon>Acari</taxon>
        <taxon>Parasitiformes</taxon>
        <taxon>Ixodida</taxon>
        <taxon>Ixodoidea</taxon>
        <taxon>Ixodidae</taxon>
        <taxon>Rhipicephalinae</taxon>
        <taxon>Rhipicephalus</taxon>
        <taxon>Boophilus</taxon>
    </lineage>
</organism>
<reference evidence="1" key="2">
    <citation type="submission" date="2021-09" db="EMBL/GenBank/DDBJ databases">
        <authorList>
            <person name="Jia N."/>
            <person name="Wang J."/>
            <person name="Shi W."/>
            <person name="Du L."/>
            <person name="Sun Y."/>
            <person name="Zhan W."/>
            <person name="Jiang J."/>
            <person name="Wang Q."/>
            <person name="Zhang B."/>
            <person name="Ji P."/>
            <person name="Sakyi L.B."/>
            <person name="Cui X."/>
            <person name="Yuan T."/>
            <person name="Jiang B."/>
            <person name="Yang W."/>
            <person name="Lam T.T.-Y."/>
            <person name="Chang Q."/>
            <person name="Ding S."/>
            <person name="Wang X."/>
            <person name="Zhu J."/>
            <person name="Ruan X."/>
            <person name="Zhao L."/>
            <person name="Wei J."/>
            <person name="Que T."/>
            <person name="Du C."/>
            <person name="Cheng J."/>
            <person name="Dai P."/>
            <person name="Han X."/>
            <person name="Huang E."/>
            <person name="Gao Y."/>
            <person name="Liu J."/>
            <person name="Shao H."/>
            <person name="Ye R."/>
            <person name="Li L."/>
            <person name="Wei W."/>
            <person name="Wang X."/>
            <person name="Wang C."/>
            <person name="Huo Q."/>
            <person name="Li W."/>
            <person name="Guo W."/>
            <person name="Chen H."/>
            <person name="Chen S."/>
            <person name="Zhou L."/>
            <person name="Zhou L."/>
            <person name="Ni X."/>
            <person name="Tian J."/>
            <person name="Zhou Y."/>
            <person name="Sheng Y."/>
            <person name="Liu T."/>
            <person name="Pan Y."/>
            <person name="Xia L."/>
            <person name="Li J."/>
            <person name="Zhao F."/>
            <person name="Cao W."/>
        </authorList>
    </citation>
    <scope>NUCLEOTIDE SEQUENCE</scope>
    <source>
        <strain evidence="1">Rmic-2018</strain>
        <tissue evidence="1">Larvae</tissue>
    </source>
</reference>
<dbReference type="AlphaFoldDB" id="A0A9J6F2G1"/>
<gene>
    <name evidence="1" type="ORF">HPB51_012026</name>
</gene>
<protein>
    <submittedName>
        <fullName evidence="1">Uncharacterized protein</fullName>
    </submittedName>
</protein>
<sequence length="66" mass="7818">MRYIICNESHMDLFFPLIVVRPRIVYDLRQAMPLLPIRGELHITMDQIDLDIVLVTAKQKDRVAPW</sequence>
<evidence type="ECO:0000313" key="1">
    <source>
        <dbReference type="EMBL" id="KAH8040711.1"/>
    </source>
</evidence>
<accession>A0A9J6F2G1</accession>
<evidence type="ECO:0000313" key="2">
    <source>
        <dbReference type="Proteomes" id="UP000821866"/>
    </source>
</evidence>